<organism evidence="1 2">
    <name type="scientific">Dawidia cretensis</name>
    <dbReference type="NCBI Taxonomy" id="2782350"/>
    <lineage>
        <taxon>Bacteria</taxon>
        <taxon>Pseudomonadati</taxon>
        <taxon>Bacteroidota</taxon>
        <taxon>Cytophagia</taxon>
        <taxon>Cytophagales</taxon>
        <taxon>Chryseotaleaceae</taxon>
        <taxon>Dawidia</taxon>
    </lineage>
</organism>
<dbReference type="AlphaFoldDB" id="A0AAP2DXF6"/>
<gene>
    <name evidence="1" type="ORF">KK062_13130</name>
</gene>
<comment type="caution">
    <text evidence="1">The sequence shown here is derived from an EMBL/GenBank/DDBJ whole genome shotgun (WGS) entry which is preliminary data.</text>
</comment>
<dbReference type="Proteomes" id="UP001319080">
    <property type="component" value="Unassembled WGS sequence"/>
</dbReference>
<sequence>MMLDFPADGTPFKLQLSFHSVIEGLEKTAQDTQHPEAAAAAGDLLRRVNAEAPELREGITQEEQLKRHEGLIRELLHDLFPEALTQNEIKAVGLPYSNVFFNLTERFGKILHAAGPSFSTYIRDFDEHQFYVMSCCIILNQYYGTQLDFGPPLFYDIPAADGVMRHYRILANADFLDIVPTENSLPITPEDIDLLLNNYHDLALWKAKFPPQTWLLRGFSLLNLFDATVESAVSTFKENLLGLYHAGFQDSTATIFRSIYRIPDLQIGFTLYTPEDGLLSPCAFGKQMKSFLLPEGQDEDARAVLGEAVYQALANENVYVAASDTTVFQGTQTEGLIADRLLYRNMNSFILAPVAKNGQLLGILELVCPKPRRLNSINANKLDIILPYLTDTVERLVAQFQNQVQAVIQEKYTAIHGSVHWKFQEEAERYIDAQMIGKEYKLQEIIFPEVHPLYGQLDIRGSSEARNSSIQRDLQQQLQTLVLLLDAIGNRPGKAPELTSEGQTVRTLLGDLEGTLLADTEQYIQHYLEENIHPRLRELSAPEVLPFIQQYFRDTDKAQGSFHAWRRRYENTVAMINDTVAGILDSRQKEAQAIFPHYYERFKTDGVEHNLYIGPCIAPKQVFDVRKLQALRLWQLQVLCEMEAAYHQVKPLLRTPLEVTTLVLAHHSTLSIRFRLDEKRFDVDGSYNARFEIVKKRIDKAHRKGTNERITQPGFMTIVCSNDEEEQEYRHFIGQLQARRLLDVSVEHFDVEDLQGISGLRALRVGIVH</sequence>
<protein>
    <recommendedName>
        <fullName evidence="3">GAF domain-containing protein</fullName>
    </recommendedName>
</protein>
<reference evidence="1 2" key="1">
    <citation type="submission" date="2021-05" db="EMBL/GenBank/DDBJ databases">
        <title>A Polyphasic approach of four new species of the genus Ohtaekwangia: Ohtaekwangia histidinii sp. nov., Ohtaekwangia cretensis sp. nov., Ohtaekwangia indiensis sp. nov., Ohtaekwangia reichenbachii sp. nov. from diverse environment.</title>
        <authorList>
            <person name="Octaviana S."/>
        </authorList>
    </citation>
    <scope>NUCLEOTIDE SEQUENCE [LARGE SCALE GENOMIC DNA]</scope>
    <source>
        <strain evidence="1 2">PWU5</strain>
    </source>
</reference>
<evidence type="ECO:0000313" key="2">
    <source>
        <dbReference type="Proteomes" id="UP001319080"/>
    </source>
</evidence>
<dbReference type="RefSeq" id="WP_254084759.1">
    <property type="nucleotide sequence ID" value="NZ_JAHESE010000011.1"/>
</dbReference>
<dbReference type="EMBL" id="JAHESE010000011">
    <property type="protein sequence ID" value="MBT1709178.1"/>
    <property type="molecule type" value="Genomic_DNA"/>
</dbReference>
<accession>A0AAP2DXF6</accession>
<proteinExistence type="predicted"/>
<dbReference type="SUPFAM" id="SSF55781">
    <property type="entry name" value="GAF domain-like"/>
    <property type="match status" value="1"/>
</dbReference>
<evidence type="ECO:0000313" key="1">
    <source>
        <dbReference type="EMBL" id="MBT1709178.1"/>
    </source>
</evidence>
<keyword evidence="2" id="KW-1185">Reference proteome</keyword>
<name>A0AAP2DXF6_9BACT</name>
<evidence type="ECO:0008006" key="3">
    <source>
        <dbReference type="Google" id="ProtNLM"/>
    </source>
</evidence>